<name>A0A5B7JRM6_PORTR</name>
<comment type="caution">
    <text evidence="1">The sequence shown here is derived from an EMBL/GenBank/DDBJ whole genome shotgun (WGS) entry which is preliminary data.</text>
</comment>
<dbReference type="EMBL" id="VSRR010118469">
    <property type="protein sequence ID" value="MPC99460.1"/>
    <property type="molecule type" value="Genomic_DNA"/>
</dbReference>
<accession>A0A5B7JRM6</accession>
<evidence type="ECO:0000313" key="1">
    <source>
        <dbReference type="EMBL" id="MPC99460.1"/>
    </source>
</evidence>
<sequence length="86" mass="8974">MVMSCGSVRCQATCVSKLPSGKMKLRSHSRGHVLSVAVRVCRQDAGSNKDEGCGKGGPVRRGTVRAGGGLGMCYGESWSVSGWGEE</sequence>
<gene>
    <name evidence="1" type="ORF">E2C01_094874</name>
</gene>
<keyword evidence="2" id="KW-1185">Reference proteome</keyword>
<dbReference type="Proteomes" id="UP000324222">
    <property type="component" value="Unassembled WGS sequence"/>
</dbReference>
<dbReference type="AlphaFoldDB" id="A0A5B7JRM6"/>
<reference evidence="1 2" key="1">
    <citation type="submission" date="2019-05" db="EMBL/GenBank/DDBJ databases">
        <title>Another draft genome of Portunus trituberculatus and its Hox gene families provides insights of decapod evolution.</title>
        <authorList>
            <person name="Jeong J.-H."/>
            <person name="Song I."/>
            <person name="Kim S."/>
            <person name="Choi T."/>
            <person name="Kim D."/>
            <person name="Ryu S."/>
            <person name="Kim W."/>
        </authorList>
    </citation>
    <scope>NUCLEOTIDE SEQUENCE [LARGE SCALE GENOMIC DNA]</scope>
    <source>
        <tissue evidence="1">Muscle</tissue>
    </source>
</reference>
<proteinExistence type="predicted"/>
<protein>
    <submittedName>
        <fullName evidence="1">Uncharacterized protein</fullName>
    </submittedName>
</protein>
<evidence type="ECO:0000313" key="2">
    <source>
        <dbReference type="Proteomes" id="UP000324222"/>
    </source>
</evidence>
<organism evidence="1 2">
    <name type="scientific">Portunus trituberculatus</name>
    <name type="common">Swimming crab</name>
    <name type="synonym">Neptunus trituberculatus</name>
    <dbReference type="NCBI Taxonomy" id="210409"/>
    <lineage>
        <taxon>Eukaryota</taxon>
        <taxon>Metazoa</taxon>
        <taxon>Ecdysozoa</taxon>
        <taxon>Arthropoda</taxon>
        <taxon>Crustacea</taxon>
        <taxon>Multicrustacea</taxon>
        <taxon>Malacostraca</taxon>
        <taxon>Eumalacostraca</taxon>
        <taxon>Eucarida</taxon>
        <taxon>Decapoda</taxon>
        <taxon>Pleocyemata</taxon>
        <taxon>Brachyura</taxon>
        <taxon>Eubrachyura</taxon>
        <taxon>Portunoidea</taxon>
        <taxon>Portunidae</taxon>
        <taxon>Portuninae</taxon>
        <taxon>Portunus</taxon>
    </lineage>
</organism>